<evidence type="ECO:0000256" key="1">
    <source>
        <dbReference type="SAM" id="SignalP"/>
    </source>
</evidence>
<evidence type="ECO:0000313" key="3">
    <source>
        <dbReference type="Proteomes" id="UP000007484"/>
    </source>
</evidence>
<dbReference type="STRING" id="768700.MSU_0583"/>
<accession>F0QRJ5</accession>
<feature type="signal peptide" evidence="1">
    <location>
        <begin position="1"/>
        <end position="19"/>
    </location>
</feature>
<organism evidence="2 3">
    <name type="scientific">Mycoplasma suis (strain Illinois)</name>
    <dbReference type="NCBI Taxonomy" id="768700"/>
    <lineage>
        <taxon>Bacteria</taxon>
        <taxon>Bacillati</taxon>
        <taxon>Mycoplasmatota</taxon>
        <taxon>Mollicutes</taxon>
        <taxon>Mycoplasmataceae</taxon>
        <taxon>Mycoplasma</taxon>
    </lineage>
</organism>
<dbReference type="EMBL" id="CP002525">
    <property type="protein sequence ID" value="ADX98115.1"/>
    <property type="molecule type" value="Genomic_DNA"/>
</dbReference>
<evidence type="ECO:0000313" key="2">
    <source>
        <dbReference type="EMBL" id="ADX98115.1"/>
    </source>
</evidence>
<name>F0QRJ5_MYCSL</name>
<protein>
    <submittedName>
        <fullName evidence="2">Uncharacterized protein</fullName>
    </submittedName>
</protein>
<keyword evidence="3" id="KW-1185">Reference proteome</keyword>
<gene>
    <name evidence="2" type="ordered locus">MSU_0583</name>
</gene>
<dbReference type="KEGG" id="mss:MSU_0583"/>
<dbReference type="RefSeq" id="WP_013609968.1">
    <property type="nucleotide sequence ID" value="NC_015155.1"/>
</dbReference>
<feature type="chain" id="PRO_5005675287" evidence="1">
    <location>
        <begin position="20"/>
        <end position="144"/>
    </location>
</feature>
<dbReference type="AlphaFoldDB" id="F0QRJ5"/>
<keyword evidence="1" id="KW-0732">Signal</keyword>
<dbReference type="Proteomes" id="UP000007484">
    <property type="component" value="Chromosome"/>
</dbReference>
<proteinExistence type="predicted"/>
<sequence length="144" mass="16576">MFTLLKAILLGSGTLASGASIFAIGGGAQKINNWVEKWNHRLLWGYVVTDESTNNNNDSKDKLTCGFLLENRSTKEIKTVVDCSPQWVEEVASSRKDKEKGLWERWDQNYLEQIKDNEEKQKEISELMLKIKEKLEQQQIQEAE</sequence>
<reference evidence="2 3" key="1">
    <citation type="journal article" date="2011" name="J. Bacteriol.">
        <title>Complete genome sequences of two hemotropic Mycoplasmas, Mycoplasma haemofelis strain Ohio2 and Mycoplasma suis strain Illinois.</title>
        <authorList>
            <person name="Messick J.B."/>
            <person name="Santos A.P."/>
            <person name="Guimaraes A.M."/>
        </authorList>
    </citation>
    <scope>NUCLEOTIDE SEQUENCE [LARGE SCALE GENOMIC DNA]</scope>
    <source>
        <strain evidence="2 3">Illinois</strain>
    </source>
</reference>
<dbReference type="HOGENOM" id="CLU_149995_0_0_14"/>